<dbReference type="EMBL" id="JAKELL010000045">
    <property type="protein sequence ID" value="KAH8987814.1"/>
    <property type="molecule type" value="Genomic_DNA"/>
</dbReference>
<dbReference type="Proteomes" id="UP001201163">
    <property type="component" value="Unassembled WGS sequence"/>
</dbReference>
<keyword evidence="2" id="KW-0812">Transmembrane</keyword>
<keyword evidence="2" id="KW-1133">Transmembrane helix</keyword>
<feature type="region of interest" description="Disordered" evidence="1">
    <location>
        <begin position="233"/>
        <end position="262"/>
    </location>
</feature>
<proteinExistence type="predicted"/>
<name>A0AAD4QBN8_9AGAM</name>
<evidence type="ECO:0000256" key="3">
    <source>
        <dbReference type="SAM" id="SignalP"/>
    </source>
</evidence>
<dbReference type="AlphaFoldDB" id="A0AAD4QBN8"/>
<reference evidence="4" key="1">
    <citation type="submission" date="2022-01" db="EMBL/GenBank/DDBJ databases">
        <title>Comparative genomics reveals a dynamic genome evolution in the ectomycorrhizal milk-cap (Lactarius) mushrooms.</title>
        <authorList>
            <consortium name="DOE Joint Genome Institute"/>
            <person name="Lebreton A."/>
            <person name="Tang N."/>
            <person name="Kuo A."/>
            <person name="LaButti K."/>
            <person name="Drula E."/>
            <person name="Barry K."/>
            <person name="Clum A."/>
            <person name="Lipzen A."/>
            <person name="Mousain D."/>
            <person name="Ng V."/>
            <person name="Wang R."/>
            <person name="Wang X."/>
            <person name="Dai Y."/>
            <person name="Henrissat B."/>
            <person name="Grigoriev I.V."/>
            <person name="Guerin-Laguette A."/>
            <person name="Yu F."/>
            <person name="Martin F.M."/>
        </authorList>
    </citation>
    <scope>NUCLEOTIDE SEQUENCE</scope>
    <source>
        <strain evidence="4">QP</strain>
    </source>
</reference>
<feature type="chain" id="PRO_5042090248" description="Mid2 domain-containing protein" evidence="3">
    <location>
        <begin position="23"/>
        <end position="439"/>
    </location>
</feature>
<feature type="compositionally biased region" description="Low complexity" evidence="1">
    <location>
        <begin position="252"/>
        <end position="262"/>
    </location>
</feature>
<feature type="signal peptide" evidence="3">
    <location>
        <begin position="1"/>
        <end position="22"/>
    </location>
</feature>
<gene>
    <name evidence="4" type="ORF">EDB92DRAFT_1874258</name>
</gene>
<feature type="region of interest" description="Disordered" evidence="1">
    <location>
        <begin position="349"/>
        <end position="375"/>
    </location>
</feature>
<feature type="compositionally biased region" description="Low complexity" evidence="1">
    <location>
        <begin position="233"/>
        <end position="242"/>
    </location>
</feature>
<feature type="region of interest" description="Disordered" evidence="1">
    <location>
        <begin position="410"/>
        <end position="439"/>
    </location>
</feature>
<evidence type="ECO:0000256" key="2">
    <source>
        <dbReference type="SAM" id="Phobius"/>
    </source>
</evidence>
<evidence type="ECO:0008006" key="6">
    <source>
        <dbReference type="Google" id="ProtNLM"/>
    </source>
</evidence>
<accession>A0AAD4QBN8</accession>
<feature type="transmembrane region" description="Helical" evidence="2">
    <location>
        <begin position="270"/>
        <end position="292"/>
    </location>
</feature>
<dbReference type="CDD" id="cd12087">
    <property type="entry name" value="TM_EGFR-like"/>
    <property type="match status" value="1"/>
</dbReference>
<organism evidence="4 5">
    <name type="scientific">Lactarius akahatsu</name>
    <dbReference type="NCBI Taxonomy" id="416441"/>
    <lineage>
        <taxon>Eukaryota</taxon>
        <taxon>Fungi</taxon>
        <taxon>Dikarya</taxon>
        <taxon>Basidiomycota</taxon>
        <taxon>Agaricomycotina</taxon>
        <taxon>Agaricomycetes</taxon>
        <taxon>Russulales</taxon>
        <taxon>Russulaceae</taxon>
        <taxon>Lactarius</taxon>
    </lineage>
</organism>
<protein>
    <recommendedName>
        <fullName evidence="6">Mid2 domain-containing protein</fullName>
    </recommendedName>
</protein>
<keyword evidence="3" id="KW-0732">Signal</keyword>
<evidence type="ECO:0000256" key="1">
    <source>
        <dbReference type="SAM" id="MobiDB-lite"/>
    </source>
</evidence>
<evidence type="ECO:0000313" key="4">
    <source>
        <dbReference type="EMBL" id="KAH8987814.1"/>
    </source>
</evidence>
<evidence type="ECO:0000313" key="5">
    <source>
        <dbReference type="Proteomes" id="UP001201163"/>
    </source>
</evidence>
<keyword evidence="2" id="KW-0472">Membrane</keyword>
<keyword evidence="5" id="KW-1185">Reference proteome</keyword>
<feature type="compositionally biased region" description="Polar residues" evidence="1">
    <location>
        <begin position="421"/>
        <end position="439"/>
    </location>
</feature>
<comment type="caution">
    <text evidence="4">The sequence shown here is derived from an EMBL/GenBank/DDBJ whole genome shotgun (WGS) entry which is preliminary data.</text>
</comment>
<sequence>MIKLMFLSIPLFFFFFPYYASAAYTWQFTSQPRQCQNVSIDVQGSGQPPYSFLLIPNGPSPLPNNTEVRTIQNIPFPGSSSSLSFNLNYPEGSSFVAVVSDSSGFGTGGTSTPVTVLDSSDSSCYNPTKGIQLPWLFYIEPSNVIQCDSVRWWWGQDLVNGTVNFYGVIPGGNSFNIPQGPLSTNTVTGTGFSWTADISSGTNILIIGGDDRGIGSGGVAPYTVAPSANSSCLNSTSPSSTAGNPAGGSYPTSTSGWSNGSSGGHSNTGLIAGGIAAGLVVIVAIALIAFFYPRRRGYSAVGRPVNVLHDDEDDHGPHRDAPHYYTPEPYLVPDPTIGRTFEATSTPHRPITMTTADIPRPAPRTTTRKNAPPPQRRTVNIIQHDDAGPSEIPMRAGEPDTIELPPAYANIRPAQRPPSTVPTRTTASSTPALTKTTTS</sequence>